<comment type="caution">
    <text evidence="1">The sequence shown here is derived from an EMBL/GenBank/DDBJ whole genome shotgun (WGS) entry which is preliminary data.</text>
</comment>
<keyword evidence="2" id="KW-1185">Reference proteome</keyword>
<name>A0ACB9MVT4_BAUVA</name>
<gene>
    <name evidence="1" type="ORF">L6164_020651</name>
</gene>
<sequence length="325" mass="35956">MTFRSLLLLFLCLALLPFIVQSQLTADYYQKSCPKFSDIVKETATKKQQLSPTSAAAALRLFFNDCLVNGCDASILVTSNFYNVAERDADINLSLPGDGFDVVTRAKNALELECPGVVSCADILAATARDLIVIVGGPYYEVLFGRKDGTISTKENTDKEFPLPRMPLSQIISIFSAKGFSVQEMVALTGAHTIGLSHCKEFSDRLFNFSKTSDYDPAYNSEFAKGLRKLCANYTKDPSMSAFNDVITPGKFDNMYYKNLQRKMGLLASDSALVADKRTKPIVDMYAANQTLFFNDFAHAMQKLSVLNVKTGNEGEVRNRCDSFN</sequence>
<dbReference type="EMBL" id="CM039433">
    <property type="protein sequence ID" value="KAI4328285.1"/>
    <property type="molecule type" value="Genomic_DNA"/>
</dbReference>
<reference evidence="1 2" key="1">
    <citation type="journal article" date="2022" name="DNA Res.">
        <title>Chromosomal-level genome assembly of the orchid tree Bauhinia variegata (Leguminosae; Cercidoideae) supports the allotetraploid origin hypothesis of Bauhinia.</title>
        <authorList>
            <person name="Zhong Y."/>
            <person name="Chen Y."/>
            <person name="Zheng D."/>
            <person name="Pang J."/>
            <person name="Liu Y."/>
            <person name="Luo S."/>
            <person name="Meng S."/>
            <person name="Qian L."/>
            <person name="Wei D."/>
            <person name="Dai S."/>
            <person name="Zhou R."/>
        </authorList>
    </citation>
    <scope>NUCLEOTIDE SEQUENCE [LARGE SCALE GENOMIC DNA]</scope>
    <source>
        <strain evidence="1">BV-YZ2020</strain>
    </source>
</reference>
<evidence type="ECO:0000313" key="1">
    <source>
        <dbReference type="EMBL" id="KAI4328285.1"/>
    </source>
</evidence>
<accession>A0ACB9MVT4</accession>
<protein>
    <submittedName>
        <fullName evidence="1">Uncharacterized protein</fullName>
    </submittedName>
</protein>
<organism evidence="1 2">
    <name type="scientific">Bauhinia variegata</name>
    <name type="common">Purple orchid tree</name>
    <name type="synonym">Phanera variegata</name>
    <dbReference type="NCBI Taxonomy" id="167791"/>
    <lineage>
        <taxon>Eukaryota</taxon>
        <taxon>Viridiplantae</taxon>
        <taxon>Streptophyta</taxon>
        <taxon>Embryophyta</taxon>
        <taxon>Tracheophyta</taxon>
        <taxon>Spermatophyta</taxon>
        <taxon>Magnoliopsida</taxon>
        <taxon>eudicotyledons</taxon>
        <taxon>Gunneridae</taxon>
        <taxon>Pentapetalae</taxon>
        <taxon>rosids</taxon>
        <taxon>fabids</taxon>
        <taxon>Fabales</taxon>
        <taxon>Fabaceae</taxon>
        <taxon>Cercidoideae</taxon>
        <taxon>Cercideae</taxon>
        <taxon>Bauhiniinae</taxon>
        <taxon>Bauhinia</taxon>
    </lineage>
</organism>
<evidence type="ECO:0000313" key="2">
    <source>
        <dbReference type="Proteomes" id="UP000828941"/>
    </source>
</evidence>
<proteinExistence type="predicted"/>
<dbReference type="Proteomes" id="UP000828941">
    <property type="component" value="Chromosome 8"/>
</dbReference>